<accession>A0A6H1U2P0</accession>
<dbReference type="RefSeq" id="WP_168571237.1">
    <property type="nucleotide sequence ID" value="NZ_CP051167.1"/>
</dbReference>
<sequence length="547" mass="64511">MTPKLNFYDPERRPWPHSRLERTSIVGHTTPRSVRLWFRVSSPGNYVLAVSREPLPTYGRPLVVAENDRYQLRAIASDRCEQVPTVAIAAVEMTPTTDLTGVVDLDRLEPDTLYYYGLFHPHRDRPWELPEDEPLTFRTFPETATEICFGIYSCHMPYDNRELVNIHMWDAFYRELNNANARLVLGTGDQVYVDGTPELSIWHWLRKVQDHNPSREQMVEWYRDIYRGYWGIPEVQRIFRGFPNYMMWDDHEIVDGWGSYTRDELAGVLDVSWKLRDRERHLRLAHQMFDAAKQVYHEYQHSHNPPTDDAENRFDYEFDCAFCSFFVLDMRGNHDFNRKEWGALGVQQWQRVQQWLDSHYQSDSRALFIISPVPIVHLYSFFINNIDLTLMGYQDDQRDHWEHRSNWDERNCLLDKLFEFSQETGKPVVFLSGDVHIGAAFTLSHDRFPEAKIYQLTSSGITYAELTPFGRWLLEQLVPERGTLGDRQGNPPYHFRKLAICRQNNFGIVRAIVREDGEVAIVYDLYGNDPNSPKETQKIRIEFDRLS</sequence>
<dbReference type="Gene3D" id="3.60.21.70">
    <property type="entry name" value="PhoD-like phosphatase"/>
    <property type="match status" value="1"/>
</dbReference>
<organism evidence="2 3">
    <name type="scientific">Oxynema aestuarii AP17</name>
    <dbReference type="NCBI Taxonomy" id="2064643"/>
    <lineage>
        <taxon>Bacteria</taxon>
        <taxon>Bacillati</taxon>
        <taxon>Cyanobacteriota</taxon>
        <taxon>Cyanophyceae</taxon>
        <taxon>Oscillatoriophycideae</taxon>
        <taxon>Oscillatoriales</taxon>
        <taxon>Oscillatoriaceae</taxon>
        <taxon>Oxynema</taxon>
        <taxon>Oxynema aestuarii</taxon>
    </lineage>
</organism>
<evidence type="ECO:0000259" key="1">
    <source>
        <dbReference type="Pfam" id="PF09423"/>
    </source>
</evidence>
<dbReference type="InterPro" id="IPR029052">
    <property type="entry name" value="Metallo-depent_PP-like"/>
</dbReference>
<dbReference type="PANTHER" id="PTHR37031">
    <property type="entry name" value="METALLOPHOSPHATASE BINDING DOMAIN PROTEIN"/>
    <property type="match status" value="1"/>
</dbReference>
<protein>
    <submittedName>
        <fullName evidence="2">Alkaline phosphatase family protein</fullName>
    </submittedName>
</protein>
<feature type="domain" description="PhoD-like phosphatase metallophosphatase" evidence="1">
    <location>
        <begin position="171"/>
        <end position="448"/>
    </location>
</feature>
<dbReference type="InterPro" id="IPR038607">
    <property type="entry name" value="PhoD-like_sf"/>
</dbReference>
<dbReference type="AlphaFoldDB" id="A0A6H1U2P0"/>
<gene>
    <name evidence="2" type="ORF">HCG48_22870</name>
</gene>
<name>A0A6H1U2P0_9CYAN</name>
<dbReference type="PANTHER" id="PTHR37031:SF2">
    <property type="entry name" value="PHOD-LIKE PHOSPHATASE METALLOPHOSPHATASE DOMAIN-CONTAINING PROTEIN"/>
    <property type="match status" value="1"/>
</dbReference>
<dbReference type="SUPFAM" id="SSF56300">
    <property type="entry name" value="Metallo-dependent phosphatases"/>
    <property type="match status" value="1"/>
</dbReference>
<evidence type="ECO:0000313" key="3">
    <source>
        <dbReference type="Proteomes" id="UP000500857"/>
    </source>
</evidence>
<evidence type="ECO:0000313" key="2">
    <source>
        <dbReference type="EMBL" id="QIZ73091.1"/>
    </source>
</evidence>
<dbReference type="Pfam" id="PF09423">
    <property type="entry name" value="PhoD"/>
    <property type="match status" value="1"/>
</dbReference>
<dbReference type="CDD" id="cd07389">
    <property type="entry name" value="MPP_PhoD"/>
    <property type="match status" value="1"/>
</dbReference>
<keyword evidence="3" id="KW-1185">Reference proteome</keyword>
<reference evidence="2 3" key="1">
    <citation type="submission" date="2020-04" db="EMBL/GenBank/DDBJ databases">
        <authorList>
            <person name="Basu S."/>
            <person name="Maruthanayagam V."/>
            <person name="Chakraborty S."/>
            <person name="Pramanik A."/>
            <person name="Mukherjee J."/>
            <person name="Brink B."/>
        </authorList>
    </citation>
    <scope>NUCLEOTIDE SEQUENCE [LARGE SCALE GENOMIC DNA]</scope>
    <source>
        <strain evidence="2 3">AP17</strain>
    </source>
</reference>
<dbReference type="InterPro" id="IPR018946">
    <property type="entry name" value="PhoD-like_MPP"/>
</dbReference>
<dbReference type="Proteomes" id="UP000500857">
    <property type="component" value="Chromosome"/>
</dbReference>
<dbReference type="KEGG" id="oxy:HCG48_22870"/>
<dbReference type="EMBL" id="CP051167">
    <property type="protein sequence ID" value="QIZ73091.1"/>
    <property type="molecule type" value="Genomic_DNA"/>
</dbReference>
<proteinExistence type="predicted"/>